<dbReference type="EMBL" id="UOFB01000069">
    <property type="protein sequence ID" value="VAW45062.1"/>
    <property type="molecule type" value="Genomic_DNA"/>
</dbReference>
<evidence type="ECO:0008006" key="3">
    <source>
        <dbReference type="Google" id="ProtNLM"/>
    </source>
</evidence>
<evidence type="ECO:0000313" key="2">
    <source>
        <dbReference type="EMBL" id="VAW45062.1"/>
    </source>
</evidence>
<dbReference type="AlphaFoldDB" id="A0A3B0W1D0"/>
<feature type="non-terminal residue" evidence="2">
    <location>
        <position position="1"/>
    </location>
</feature>
<accession>A0A3B0W1D0</accession>
<sequence length="43" mass="4877">AQSKGGSPPQMLSTHPSHKDRIKDLNKYAKRVMPLFKATLKNR</sequence>
<protein>
    <recommendedName>
        <fullName evidence="3">Peptidase M48 domain-containing protein</fullName>
    </recommendedName>
</protein>
<feature type="compositionally biased region" description="Polar residues" evidence="1">
    <location>
        <begin position="1"/>
        <end position="15"/>
    </location>
</feature>
<gene>
    <name evidence="2" type="ORF">MNBD_GAMMA04-215</name>
</gene>
<name>A0A3B0W1D0_9ZZZZ</name>
<proteinExistence type="predicted"/>
<organism evidence="2">
    <name type="scientific">hydrothermal vent metagenome</name>
    <dbReference type="NCBI Taxonomy" id="652676"/>
    <lineage>
        <taxon>unclassified sequences</taxon>
        <taxon>metagenomes</taxon>
        <taxon>ecological metagenomes</taxon>
    </lineage>
</organism>
<reference evidence="2" key="1">
    <citation type="submission" date="2018-06" db="EMBL/GenBank/DDBJ databases">
        <authorList>
            <person name="Zhirakovskaya E."/>
        </authorList>
    </citation>
    <scope>NUCLEOTIDE SEQUENCE</scope>
</reference>
<feature type="region of interest" description="Disordered" evidence="1">
    <location>
        <begin position="1"/>
        <end position="23"/>
    </location>
</feature>
<evidence type="ECO:0000256" key="1">
    <source>
        <dbReference type="SAM" id="MobiDB-lite"/>
    </source>
</evidence>